<dbReference type="EMBL" id="QPMH01000037">
    <property type="protein sequence ID" value="RDD60186.1"/>
    <property type="molecule type" value="Genomic_DNA"/>
</dbReference>
<dbReference type="AlphaFoldDB" id="A0A369TB76"/>
<gene>
    <name evidence="1" type="ORF">DRB17_19380</name>
</gene>
<organism evidence="1 2">
    <name type="scientific">Ferruginivarius sediminum</name>
    <dbReference type="NCBI Taxonomy" id="2661937"/>
    <lineage>
        <taxon>Bacteria</taxon>
        <taxon>Pseudomonadati</taxon>
        <taxon>Pseudomonadota</taxon>
        <taxon>Alphaproteobacteria</taxon>
        <taxon>Rhodospirillales</taxon>
        <taxon>Rhodospirillaceae</taxon>
        <taxon>Ferruginivarius</taxon>
    </lineage>
</organism>
<proteinExistence type="predicted"/>
<reference evidence="1 2" key="1">
    <citation type="submission" date="2018-07" db="EMBL/GenBank/DDBJ databases">
        <title>Venubactetium sediminum gen. nov., sp. nov., isolated from a marine solar saltern.</title>
        <authorList>
            <person name="Wang S."/>
        </authorList>
    </citation>
    <scope>NUCLEOTIDE SEQUENCE [LARGE SCALE GENOMIC DNA]</scope>
    <source>
        <strain evidence="1 2">WD2A32</strain>
    </source>
</reference>
<comment type="caution">
    <text evidence="1">The sequence shown here is derived from an EMBL/GenBank/DDBJ whole genome shotgun (WGS) entry which is preliminary data.</text>
</comment>
<dbReference type="Proteomes" id="UP000253941">
    <property type="component" value="Unassembled WGS sequence"/>
</dbReference>
<keyword evidence="2" id="KW-1185">Reference proteome</keyword>
<sequence length="118" mass="12920">MPVFHLRPGRRHSARPGFKLANAFKTPDCACRQFSPAALEQWESISHRLAGEVVEIFPVTAAIGGGQVREPLAVWVHTHVVRKLACLDPDHQPPGLAEALAADTITQFNLPSIDHWAA</sequence>
<evidence type="ECO:0000313" key="2">
    <source>
        <dbReference type="Proteomes" id="UP000253941"/>
    </source>
</evidence>
<dbReference type="RefSeq" id="WP_114583880.1">
    <property type="nucleotide sequence ID" value="NZ_QPMH01000037.1"/>
</dbReference>
<protein>
    <submittedName>
        <fullName evidence="1">Uncharacterized protein</fullName>
    </submittedName>
</protein>
<accession>A0A369TB76</accession>
<name>A0A369TB76_9PROT</name>
<evidence type="ECO:0000313" key="1">
    <source>
        <dbReference type="EMBL" id="RDD60186.1"/>
    </source>
</evidence>